<dbReference type="EMBL" id="VWSF01000003">
    <property type="protein sequence ID" value="KAA5548119.1"/>
    <property type="molecule type" value="Genomic_DNA"/>
</dbReference>
<dbReference type="RefSeq" id="WP_150087255.1">
    <property type="nucleotide sequence ID" value="NZ_VWSF01000003.1"/>
</dbReference>
<accession>A0A5M6DPC1</accession>
<keyword evidence="3" id="KW-1185">Reference proteome</keyword>
<name>A0A5M6DPC1_9BACT</name>
<evidence type="ECO:0000256" key="1">
    <source>
        <dbReference type="SAM" id="SignalP"/>
    </source>
</evidence>
<protein>
    <submittedName>
        <fullName evidence="2">TerB family tellurite resistance protein</fullName>
    </submittedName>
</protein>
<reference evidence="2 3" key="1">
    <citation type="submission" date="2019-09" db="EMBL/GenBank/DDBJ databases">
        <title>Genome sequence and assembly of Adhaeribacter sp.</title>
        <authorList>
            <person name="Chhetri G."/>
        </authorList>
    </citation>
    <scope>NUCLEOTIDE SEQUENCE [LARGE SCALE GENOMIC DNA]</scope>
    <source>
        <strain evidence="2 3">DK36</strain>
    </source>
</reference>
<feature type="chain" id="PRO_5024448756" evidence="1">
    <location>
        <begin position="22"/>
        <end position="209"/>
    </location>
</feature>
<dbReference type="Proteomes" id="UP000323426">
    <property type="component" value="Unassembled WGS sequence"/>
</dbReference>
<proteinExistence type="predicted"/>
<comment type="caution">
    <text evidence="2">The sequence shown here is derived from an EMBL/GenBank/DDBJ whole genome shotgun (WGS) entry which is preliminary data.</text>
</comment>
<gene>
    <name evidence="2" type="ORF">F0145_05165</name>
</gene>
<keyword evidence="1" id="KW-0732">Signal</keyword>
<feature type="signal peptide" evidence="1">
    <location>
        <begin position="1"/>
        <end position="21"/>
    </location>
</feature>
<organism evidence="2 3">
    <name type="scientific">Adhaeribacter rhizoryzae</name>
    <dbReference type="NCBI Taxonomy" id="2607907"/>
    <lineage>
        <taxon>Bacteria</taxon>
        <taxon>Pseudomonadati</taxon>
        <taxon>Bacteroidota</taxon>
        <taxon>Cytophagia</taxon>
        <taxon>Cytophagales</taxon>
        <taxon>Hymenobacteraceae</taxon>
        <taxon>Adhaeribacter</taxon>
    </lineage>
</organism>
<dbReference type="AlphaFoldDB" id="A0A5M6DPC1"/>
<sequence>MKTQFIFLLFLPLGVSANLSAQNQEAQQLLLNVEKLAQLKQILSDMKKGYTILSTGYNTIKDLSEGNYRLHQAFLDGLLAVNPTVRNYQKISGIINYQVFILQEYKKAYNRFRQDKNFNPKEIKYLQRVYTNLFRLSLQNLDELASIITANQLRMSDEERLNAIDRIYQDMLDKLIFLRHFNHTTTLLAIQRAREQKDVHTLQKIYGLN</sequence>
<evidence type="ECO:0000313" key="2">
    <source>
        <dbReference type="EMBL" id="KAA5548119.1"/>
    </source>
</evidence>
<evidence type="ECO:0000313" key="3">
    <source>
        <dbReference type="Proteomes" id="UP000323426"/>
    </source>
</evidence>